<dbReference type="CDD" id="cd22332">
    <property type="entry name" value="HsdR_N"/>
    <property type="match status" value="1"/>
</dbReference>
<comment type="similarity">
    <text evidence="2">Belongs to the HsdR family.</text>
</comment>
<evidence type="ECO:0000256" key="2">
    <source>
        <dbReference type="ARBA" id="ARBA00008598"/>
    </source>
</evidence>
<evidence type="ECO:0000256" key="5">
    <source>
        <dbReference type="ARBA" id="ARBA00022722"/>
    </source>
</evidence>
<evidence type="ECO:0000256" key="9">
    <source>
        <dbReference type="ARBA" id="ARBA00022801"/>
    </source>
</evidence>
<evidence type="ECO:0000256" key="7">
    <source>
        <dbReference type="ARBA" id="ARBA00022747"/>
    </source>
</evidence>
<evidence type="ECO:0000256" key="6">
    <source>
        <dbReference type="ARBA" id="ARBA00022741"/>
    </source>
</evidence>
<feature type="compositionally biased region" description="Basic and acidic residues" evidence="12">
    <location>
        <begin position="209"/>
        <end position="220"/>
    </location>
</feature>
<dbReference type="SUPFAM" id="SSF116734">
    <property type="entry name" value="DNA methylase specificity domain"/>
    <property type="match status" value="2"/>
</dbReference>
<dbReference type="InterPro" id="IPR007409">
    <property type="entry name" value="Restrct_endonuc_type1_HsdR_N"/>
</dbReference>
<keyword evidence="8" id="KW-0255">Endonuclease</keyword>
<dbReference type="Gene3D" id="3.90.220.20">
    <property type="entry name" value="DNA methylase specificity domains"/>
    <property type="match status" value="2"/>
</dbReference>
<proteinExistence type="inferred from homology"/>
<dbReference type="Proteomes" id="UP000220275">
    <property type="component" value="Unassembled WGS sequence"/>
</dbReference>
<feature type="region of interest" description="Disordered" evidence="12">
    <location>
        <begin position="200"/>
        <end position="220"/>
    </location>
</feature>
<evidence type="ECO:0000256" key="1">
    <source>
        <dbReference type="ARBA" id="ARBA00000851"/>
    </source>
</evidence>
<evidence type="ECO:0000256" key="8">
    <source>
        <dbReference type="ARBA" id="ARBA00022759"/>
    </source>
</evidence>
<evidence type="ECO:0000256" key="4">
    <source>
        <dbReference type="ARBA" id="ARBA00012654"/>
    </source>
</evidence>
<dbReference type="GO" id="GO:0009307">
    <property type="term" value="P:DNA restriction-modification system"/>
    <property type="evidence" value="ECO:0007669"/>
    <property type="project" value="UniProtKB-KW"/>
</dbReference>
<dbReference type="GO" id="GO:0005524">
    <property type="term" value="F:ATP binding"/>
    <property type="evidence" value="ECO:0007669"/>
    <property type="project" value="UniProtKB-KW"/>
</dbReference>
<dbReference type="RefSeq" id="WP_097709509.1">
    <property type="nucleotide sequence ID" value="NZ_MBIS01000001.1"/>
</dbReference>
<dbReference type="Gene3D" id="3.90.1570.50">
    <property type="match status" value="1"/>
</dbReference>
<keyword evidence="9" id="KW-0378">Hydrolase</keyword>
<keyword evidence="7" id="KW-0680">Restriction system</keyword>
<evidence type="ECO:0000256" key="12">
    <source>
        <dbReference type="SAM" id="MobiDB-lite"/>
    </source>
</evidence>
<accession>A0A2A6XHJ2</accession>
<keyword evidence="11" id="KW-0238">DNA-binding</keyword>
<dbReference type="InterPro" id="IPR051268">
    <property type="entry name" value="Type-I_R_enzyme_R_subunit"/>
</dbReference>
<sequence length="663" mass="77781">MPYNEITRVQIPALMHLAELGYNFISQKNKPNLDTATNILTDSFTQAFERLNPTKNAKETLAEMKKRLNYDDLGKSFYEYLLKSEHQIIDFDNPNNNLYEMMTELPYKSFRPDITLFINGLPLVNIEVKQPLAGQGIKEEKFRHIQRYKNPENKVFYNLAQIWLFSDNLPYDEKNPDQGAFYSASYSPIFQRFVEANKLDITPPPPENDESHQNHQNHRSLEEIQKRVLKEFNLKDTDTLESSKETPTNSLLTSFCSHKRLCFILKYGISFLKEKSELKKHIWRYAQMFASLNVLKELQKHYETNPKDPLKGIIWHTQGSGKTALTYHLTKLIRDFFSQSNLNKKTKFYFLDPNYLYYYITQDKIIHYLQRIAECGTSSYPSITPLDLLNVKIKLYPLETQQKIARTLSVLDQKIENNHKINELLHKILELLYEQYFVRFDFLDENNKPYQTSGGKMKFSKELNRLIPNDFEVKTLGDNPLCNTIKTGVTPFKQKVYYETKHIQETLSLNQGLKVSYNKRPNRANMQPSIYSVWFAKMKDTKKHLFLNQHMQSWIKESILSTGFCGLQCQKHTFEYIASTIKYSPFETRKNNLATGATQKAINIEALDYIFILIPNKELLNNYSKITKPLYEKISNNIIETQTLTALRDFLLPLLLKQQVKPQ</sequence>
<dbReference type="PANTHER" id="PTHR30195:SF15">
    <property type="entry name" value="TYPE I RESTRICTION ENZYME HINDI ENDONUCLEASE SUBUNIT"/>
    <property type="match status" value="1"/>
</dbReference>
<comment type="caution">
    <text evidence="15">The sequence shown here is derived from an EMBL/GenBank/DDBJ whole genome shotgun (WGS) entry which is preliminary data.</text>
</comment>
<evidence type="ECO:0000256" key="10">
    <source>
        <dbReference type="ARBA" id="ARBA00022840"/>
    </source>
</evidence>
<feature type="domain" description="Type I restriction modification DNA specificity" evidence="13">
    <location>
        <begin position="336"/>
        <end position="424"/>
    </location>
</feature>
<evidence type="ECO:0000259" key="14">
    <source>
        <dbReference type="Pfam" id="PF04313"/>
    </source>
</evidence>
<dbReference type="InterPro" id="IPR000055">
    <property type="entry name" value="Restrct_endonuc_typeI_TRD"/>
</dbReference>
<dbReference type="Pfam" id="PF04313">
    <property type="entry name" value="HSDR_N"/>
    <property type="match status" value="1"/>
</dbReference>
<evidence type="ECO:0000256" key="3">
    <source>
        <dbReference type="ARBA" id="ARBA00010923"/>
    </source>
</evidence>
<dbReference type="GO" id="GO:0009035">
    <property type="term" value="F:type I site-specific deoxyribonuclease activity"/>
    <property type="evidence" value="ECO:0007669"/>
    <property type="project" value="UniProtKB-EC"/>
</dbReference>
<comment type="similarity">
    <text evidence="3">Belongs to the type-I restriction system S methylase family.</text>
</comment>
<evidence type="ECO:0000313" key="15">
    <source>
        <dbReference type="EMBL" id="PDX18834.1"/>
    </source>
</evidence>
<evidence type="ECO:0000259" key="13">
    <source>
        <dbReference type="Pfam" id="PF01420"/>
    </source>
</evidence>
<dbReference type="InterPro" id="IPR044946">
    <property type="entry name" value="Restrct_endonuc_typeI_TRD_sf"/>
</dbReference>
<dbReference type="Pfam" id="PF01420">
    <property type="entry name" value="Methylase_S"/>
    <property type="match status" value="1"/>
</dbReference>
<keyword evidence="6" id="KW-0547">Nucleotide-binding</keyword>
<dbReference type="GO" id="GO:0003677">
    <property type="term" value="F:DNA binding"/>
    <property type="evidence" value="ECO:0007669"/>
    <property type="project" value="UniProtKB-KW"/>
</dbReference>
<organism evidence="15 16">
    <name type="scientific">Helicobacter pylori</name>
    <name type="common">Campylobacter pylori</name>
    <dbReference type="NCBI Taxonomy" id="210"/>
    <lineage>
        <taxon>Bacteria</taxon>
        <taxon>Pseudomonadati</taxon>
        <taxon>Campylobacterota</taxon>
        <taxon>Epsilonproteobacteria</taxon>
        <taxon>Campylobacterales</taxon>
        <taxon>Helicobacteraceae</taxon>
        <taxon>Helicobacter</taxon>
    </lineage>
</organism>
<protein>
    <recommendedName>
        <fullName evidence="4">type I site-specific deoxyribonuclease</fullName>
        <ecNumber evidence="4">3.1.21.3</ecNumber>
    </recommendedName>
</protein>
<keyword evidence="5" id="KW-0540">Nuclease</keyword>
<reference evidence="15 16" key="1">
    <citation type="journal article" date="2017" name="Gut Pathog.">
        <title>Phylogenomics of Colombian Helicobacter pylori isolates.</title>
        <authorList>
            <person name="Gutierrez-Escobar A.J."/>
            <person name="Trujillo E."/>
            <person name="Acevedo O."/>
            <person name="Bravo M.M."/>
        </authorList>
    </citation>
    <scope>NUCLEOTIDE SEQUENCE [LARGE SCALE GENOMIC DNA]</scope>
    <source>
        <strain evidence="15 16">22346</strain>
    </source>
</reference>
<dbReference type="EC" id="3.1.21.3" evidence="4"/>
<evidence type="ECO:0000256" key="11">
    <source>
        <dbReference type="ARBA" id="ARBA00023125"/>
    </source>
</evidence>
<gene>
    <name evidence="15" type="ORF">BB413_00600</name>
</gene>
<name>A0A2A6XHJ2_HELPX</name>
<keyword evidence="10" id="KW-0067">ATP-binding</keyword>
<dbReference type="EMBL" id="MBIS01000001">
    <property type="protein sequence ID" value="PDX18834.1"/>
    <property type="molecule type" value="Genomic_DNA"/>
</dbReference>
<feature type="domain" description="Restriction endonuclease type I HsdR N-terminal" evidence="14">
    <location>
        <begin position="3"/>
        <end position="168"/>
    </location>
</feature>
<evidence type="ECO:0000313" key="16">
    <source>
        <dbReference type="Proteomes" id="UP000220275"/>
    </source>
</evidence>
<dbReference type="PANTHER" id="PTHR30195">
    <property type="entry name" value="TYPE I SITE-SPECIFIC DEOXYRIBONUCLEASE PROTEIN SUBUNIT M AND R"/>
    <property type="match status" value="1"/>
</dbReference>
<comment type="catalytic activity">
    <reaction evidence="1">
        <text>Endonucleolytic cleavage of DNA to give random double-stranded fragments with terminal 5'-phosphates, ATP is simultaneously hydrolyzed.</text>
        <dbReference type="EC" id="3.1.21.3"/>
    </reaction>
</comment>
<dbReference type="AlphaFoldDB" id="A0A2A6XHJ2"/>